<evidence type="ECO:0000256" key="8">
    <source>
        <dbReference type="ARBA" id="ARBA00029440"/>
    </source>
</evidence>
<gene>
    <name evidence="11" type="ORF">S01H1_32517</name>
</gene>
<evidence type="ECO:0000256" key="5">
    <source>
        <dbReference type="ARBA" id="ARBA00022650"/>
    </source>
</evidence>
<dbReference type="SUPFAM" id="SSF51735">
    <property type="entry name" value="NAD(P)-binding Rossmann-fold domains"/>
    <property type="match status" value="1"/>
</dbReference>
<protein>
    <recommendedName>
        <fullName evidence="12">Pyrroline-5-carboxylate reductase</fullName>
    </recommendedName>
</protein>
<dbReference type="Gene3D" id="3.40.50.720">
    <property type="entry name" value="NAD(P)-binding Rossmann-like Domain"/>
    <property type="match status" value="1"/>
</dbReference>
<accession>X0UDC7</accession>
<name>X0UDC7_9ZZZZ</name>
<dbReference type="InterPro" id="IPR008927">
    <property type="entry name" value="6-PGluconate_DH-like_C_sf"/>
</dbReference>
<evidence type="ECO:0000313" key="11">
    <source>
        <dbReference type="EMBL" id="GAG03789.1"/>
    </source>
</evidence>
<dbReference type="GO" id="GO:0055129">
    <property type="term" value="P:L-proline biosynthetic process"/>
    <property type="evidence" value="ECO:0007669"/>
    <property type="project" value="TreeGrafter"/>
</dbReference>
<evidence type="ECO:0000256" key="6">
    <source>
        <dbReference type="ARBA" id="ARBA00022857"/>
    </source>
</evidence>
<evidence type="ECO:0000259" key="10">
    <source>
        <dbReference type="Pfam" id="PF14748"/>
    </source>
</evidence>
<evidence type="ECO:0000256" key="3">
    <source>
        <dbReference type="ARBA" id="ARBA00022490"/>
    </source>
</evidence>
<keyword evidence="4" id="KW-0028">Amino-acid biosynthesis</keyword>
<dbReference type="SUPFAM" id="SSF48179">
    <property type="entry name" value="6-phosphogluconate dehydrogenase C-terminal domain-like"/>
    <property type="match status" value="1"/>
</dbReference>
<dbReference type="PANTHER" id="PTHR11645">
    <property type="entry name" value="PYRROLINE-5-CARBOXYLATE REDUCTASE"/>
    <property type="match status" value="1"/>
</dbReference>
<sequence length="262" mass="28050">MVKVGFIGAGNMALALIKAIKKANLADSIYASDVKQFRLKLVEDETGINVTPYNKVVVNESDVIFLAVKPQQIDKVLDEIRDTNKLIISIAAGITLKHLADKLKNARVVRVMPNTPCLVGEMAAGFALGPKVKDEDVKIVEELLNSAGKAFLLKESMLDAVTGLSGSGPAFIAYLIQCLIEASVEQGLSKDIATELAERTALGTAKLLIEKGLSPKELIKMVASPGGTTIAGLEVLIKSDVRNILIETVEKATKRSKELGKK</sequence>
<organism evidence="11">
    <name type="scientific">marine sediment metagenome</name>
    <dbReference type="NCBI Taxonomy" id="412755"/>
    <lineage>
        <taxon>unclassified sequences</taxon>
        <taxon>metagenomes</taxon>
        <taxon>ecological metagenomes</taxon>
    </lineage>
</organism>
<keyword evidence="7" id="KW-0560">Oxidoreductase</keyword>
<dbReference type="GO" id="GO:0004735">
    <property type="term" value="F:pyrroline-5-carboxylate reductase activity"/>
    <property type="evidence" value="ECO:0007669"/>
    <property type="project" value="InterPro"/>
</dbReference>
<keyword evidence="6" id="KW-0521">NADP</keyword>
<keyword evidence="3" id="KW-0963">Cytoplasm</keyword>
<dbReference type="FunFam" id="3.40.50.720:FF:000190">
    <property type="entry name" value="Pyrroline-5-carboxylate reductase"/>
    <property type="match status" value="1"/>
</dbReference>
<dbReference type="NCBIfam" id="TIGR00112">
    <property type="entry name" value="proC"/>
    <property type="match status" value="1"/>
</dbReference>
<feature type="domain" description="Pyrroline-5-carboxylate reductase catalytic N-terminal" evidence="9">
    <location>
        <begin position="3"/>
        <end position="93"/>
    </location>
</feature>
<comment type="similarity">
    <text evidence="2">Belongs to the pyrroline-5-carboxylate reductase family.</text>
</comment>
<evidence type="ECO:0000259" key="9">
    <source>
        <dbReference type="Pfam" id="PF03807"/>
    </source>
</evidence>
<dbReference type="Pfam" id="PF14748">
    <property type="entry name" value="P5CR_dimer"/>
    <property type="match status" value="1"/>
</dbReference>
<evidence type="ECO:0000256" key="1">
    <source>
        <dbReference type="ARBA" id="ARBA00004496"/>
    </source>
</evidence>
<dbReference type="InterPro" id="IPR000304">
    <property type="entry name" value="Pyrroline-COOH_reductase"/>
</dbReference>
<comment type="pathway">
    <text evidence="8">Amino-acid biosynthesis.</text>
</comment>
<dbReference type="GO" id="GO:0005737">
    <property type="term" value="C:cytoplasm"/>
    <property type="evidence" value="ECO:0007669"/>
    <property type="project" value="UniProtKB-SubCell"/>
</dbReference>
<evidence type="ECO:0000256" key="2">
    <source>
        <dbReference type="ARBA" id="ARBA00005525"/>
    </source>
</evidence>
<dbReference type="FunFam" id="1.10.3730.10:FF:000001">
    <property type="entry name" value="Pyrroline-5-carboxylate reductase"/>
    <property type="match status" value="1"/>
</dbReference>
<dbReference type="Pfam" id="PF03807">
    <property type="entry name" value="F420_oxidored"/>
    <property type="match status" value="1"/>
</dbReference>
<dbReference type="PIRSF" id="PIRSF000193">
    <property type="entry name" value="Pyrrol-5-carb_rd"/>
    <property type="match status" value="1"/>
</dbReference>
<dbReference type="InterPro" id="IPR028939">
    <property type="entry name" value="P5C_Rdtase_cat_N"/>
</dbReference>
<dbReference type="PANTHER" id="PTHR11645:SF0">
    <property type="entry name" value="PYRROLINE-5-CARBOXYLATE REDUCTASE 3"/>
    <property type="match status" value="1"/>
</dbReference>
<feature type="domain" description="Pyrroline-5-carboxylate reductase dimerisation" evidence="10">
    <location>
        <begin position="155"/>
        <end position="259"/>
    </location>
</feature>
<reference evidence="11" key="1">
    <citation type="journal article" date="2014" name="Front. Microbiol.">
        <title>High frequency of phylogenetically diverse reductive dehalogenase-homologous genes in deep subseafloor sedimentary metagenomes.</title>
        <authorList>
            <person name="Kawai M."/>
            <person name="Futagami T."/>
            <person name="Toyoda A."/>
            <person name="Takaki Y."/>
            <person name="Nishi S."/>
            <person name="Hori S."/>
            <person name="Arai W."/>
            <person name="Tsubouchi T."/>
            <person name="Morono Y."/>
            <person name="Uchiyama I."/>
            <person name="Ito T."/>
            <person name="Fujiyama A."/>
            <person name="Inagaki F."/>
            <person name="Takami H."/>
        </authorList>
    </citation>
    <scope>NUCLEOTIDE SEQUENCE</scope>
    <source>
        <strain evidence="11">Expedition CK06-06</strain>
    </source>
</reference>
<dbReference type="AlphaFoldDB" id="X0UDC7"/>
<evidence type="ECO:0008006" key="12">
    <source>
        <dbReference type="Google" id="ProtNLM"/>
    </source>
</evidence>
<dbReference type="InterPro" id="IPR029036">
    <property type="entry name" value="P5CR_dimer"/>
</dbReference>
<proteinExistence type="inferred from homology"/>
<keyword evidence="5" id="KW-0641">Proline biosynthesis</keyword>
<evidence type="ECO:0000256" key="7">
    <source>
        <dbReference type="ARBA" id="ARBA00023002"/>
    </source>
</evidence>
<dbReference type="InterPro" id="IPR036291">
    <property type="entry name" value="NAD(P)-bd_dom_sf"/>
</dbReference>
<dbReference type="EMBL" id="BARS01020137">
    <property type="protein sequence ID" value="GAG03789.1"/>
    <property type="molecule type" value="Genomic_DNA"/>
</dbReference>
<comment type="subcellular location">
    <subcellularLocation>
        <location evidence="1">Cytoplasm</location>
    </subcellularLocation>
</comment>
<evidence type="ECO:0000256" key="4">
    <source>
        <dbReference type="ARBA" id="ARBA00022605"/>
    </source>
</evidence>
<comment type="caution">
    <text evidence="11">The sequence shown here is derived from an EMBL/GenBank/DDBJ whole genome shotgun (WGS) entry which is preliminary data.</text>
</comment>
<dbReference type="HAMAP" id="MF_01925">
    <property type="entry name" value="P5C_reductase"/>
    <property type="match status" value="1"/>
</dbReference>
<dbReference type="Gene3D" id="1.10.3730.10">
    <property type="entry name" value="ProC C-terminal domain-like"/>
    <property type="match status" value="1"/>
</dbReference>